<keyword evidence="6 8" id="KW-0472">Membrane</keyword>
<dbReference type="SMART" id="SM00771">
    <property type="entry name" value="ZipA_C"/>
    <property type="match status" value="1"/>
</dbReference>
<organism evidence="11 12">
    <name type="scientific">Mannheimia haemolytica</name>
    <name type="common">Pasteurella haemolytica</name>
    <dbReference type="NCBI Taxonomy" id="75985"/>
    <lineage>
        <taxon>Bacteria</taxon>
        <taxon>Pseudomonadati</taxon>
        <taxon>Pseudomonadota</taxon>
        <taxon>Gammaproteobacteria</taxon>
        <taxon>Pasteurellales</taxon>
        <taxon>Pasteurellaceae</taxon>
        <taxon>Mannheimia</taxon>
    </lineage>
</organism>
<dbReference type="GO" id="GO:0032153">
    <property type="term" value="C:cell division site"/>
    <property type="evidence" value="ECO:0007669"/>
    <property type="project" value="UniProtKB-UniRule"/>
</dbReference>
<evidence type="ECO:0000256" key="2">
    <source>
        <dbReference type="ARBA" id="ARBA00022519"/>
    </source>
</evidence>
<dbReference type="Pfam" id="PF04354">
    <property type="entry name" value="ZipA_C"/>
    <property type="match status" value="1"/>
</dbReference>
<keyword evidence="4 8" id="KW-0812">Transmembrane</keyword>
<feature type="domain" description="ZipA C-terminal FtsZ-binding" evidence="10">
    <location>
        <begin position="167"/>
        <end position="298"/>
    </location>
</feature>
<keyword evidence="7 8" id="KW-0131">Cell cycle</keyword>
<dbReference type="InterPro" id="IPR011919">
    <property type="entry name" value="Cell_div_ZipA"/>
</dbReference>
<dbReference type="GO" id="GO:0005886">
    <property type="term" value="C:plasma membrane"/>
    <property type="evidence" value="ECO:0007669"/>
    <property type="project" value="UniProtKB-SubCell"/>
</dbReference>
<dbReference type="GO" id="GO:0000917">
    <property type="term" value="P:division septum assembly"/>
    <property type="evidence" value="ECO:0007669"/>
    <property type="project" value="TreeGrafter"/>
</dbReference>
<dbReference type="EMBL" id="UGPL01000006">
    <property type="protein sequence ID" value="STY66831.1"/>
    <property type="molecule type" value="Genomic_DNA"/>
</dbReference>
<dbReference type="AlphaFoldDB" id="A0A378NEH7"/>
<dbReference type="NCBIfam" id="TIGR02205">
    <property type="entry name" value="septum_zipA"/>
    <property type="match status" value="1"/>
</dbReference>
<evidence type="ECO:0000259" key="10">
    <source>
        <dbReference type="SMART" id="SM00771"/>
    </source>
</evidence>
<gene>
    <name evidence="8 11" type="primary">zipA</name>
    <name evidence="11" type="ORF">NCTC9380_02162</name>
</gene>
<keyword evidence="3 8" id="KW-0132">Cell division</keyword>
<evidence type="ECO:0000313" key="11">
    <source>
        <dbReference type="EMBL" id="STY66831.1"/>
    </source>
</evidence>
<evidence type="ECO:0000256" key="9">
    <source>
        <dbReference type="RuleBase" id="RU003612"/>
    </source>
</evidence>
<dbReference type="HAMAP" id="MF_00509">
    <property type="entry name" value="ZipA"/>
    <property type="match status" value="1"/>
</dbReference>
<dbReference type="InterPro" id="IPR007449">
    <property type="entry name" value="ZipA_FtsZ-bd_C"/>
</dbReference>
<reference evidence="11 12" key="1">
    <citation type="submission" date="2018-06" db="EMBL/GenBank/DDBJ databases">
        <authorList>
            <consortium name="Pathogen Informatics"/>
            <person name="Doyle S."/>
        </authorList>
    </citation>
    <scope>NUCLEOTIDE SEQUENCE [LARGE SCALE GENOMIC DNA]</scope>
    <source>
        <strain evidence="11 12">NCTC9380</strain>
    </source>
</reference>
<evidence type="ECO:0000256" key="8">
    <source>
        <dbReference type="HAMAP-Rule" id="MF_00509"/>
    </source>
</evidence>
<feature type="transmembrane region" description="Helical" evidence="8">
    <location>
        <begin position="6"/>
        <end position="26"/>
    </location>
</feature>
<dbReference type="SUPFAM" id="SSF64383">
    <property type="entry name" value="Cell-division protein ZipA, C-terminal domain"/>
    <property type="match status" value="1"/>
</dbReference>
<evidence type="ECO:0000256" key="4">
    <source>
        <dbReference type="ARBA" id="ARBA00022692"/>
    </source>
</evidence>
<keyword evidence="1 8" id="KW-1003">Cell membrane</keyword>
<dbReference type="InterPro" id="IPR036765">
    <property type="entry name" value="ZipA_FtsZ-bd_C_sf"/>
</dbReference>
<dbReference type="RefSeq" id="WP_006252174.1">
    <property type="nucleotide sequence ID" value="NZ_CP017484.1"/>
</dbReference>
<protein>
    <recommendedName>
        <fullName evidence="8 9">Cell division protein ZipA</fullName>
    </recommendedName>
</protein>
<comment type="subcellular location">
    <subcellularLocation>
        <location evidence="8">Cell inner membrane</location>
        <topology evidence="8">Single-pass type I membrane protein</topology>
    </subcellularLocation>
    <text evidence="8">Localizes to the Z ring in an FtsZ-dependent manner.</text>
</comment>
<comment type="function">
    <text evidence="8 9">Essential cell division protein that stabilizes the FtsZ protofilaments by cross-linking them and that serves as a cytoplasmic membrane anchor for the Z ring. Also required for the recruitment to the septal ring of downstream cell division proteins.</text>
</comment>
<name>A0A378NEH7_MANHA</name>
<accession>A0A378NEH7</accession>
<dbReference type="GO" id="GO:0043093">
    <property type="term" value="P:FtsZ-dependent cytokinesis"/>
    <property type="evidence" value="ECO:0007669"/>
    <property type="project" value="UniProtKB-UniRule"/>
</dbReference>
<evidence type="ECO:0000256" key="3">
    <source>
        <dbReference type="ARBA" id="ARBA00022618"/>
    </source>
</evidence>
<dbReference type="Proteomes" id="UP000254031">
    <property type="component" value="Unassembled WGS sequence"/>
</dbReference>
<keyword evidence="5 8" id="KW-1133">Transmembrane helix</keyword>
<dbReference type="Gene3D" id="3.30.1400.10">
    <property type="entry name" value="ZipA, C-terminal FtsZ-binding domain"/>
    <property type="match status" value="1"/>
</dbReference>
<keyword evidence="2 8" id="KW-0997">Cell inner membrane</keyword>
<evidence type="ECO:0000256" key="7">
    <source>
        <dbReference type="ARBA" id="ARBA00023306"/>
    </source>
</evidence>
<comment type="similarity">
    <text evidence="8 9">Belongs to the ZipA family.</text>
</comment>
<evidence type="ECO:0000256" key="6">
    <source>
        <dbReference type="ARBA" id="ARBA00023136"/>
    </source>
</evidence>
<evidence type="ECO:0000256" key="1">
    <source>
        <dbReference type="ARBA" id="ARBA00022475"/>
    </source>
</evidence>
<sequence>MELHIIFFILAGLLIAVLIGFSLWSARREKSNIFSNTFSTRPIAVPPQNNKMSNSIPTSLQPQNEDYQAMSVPEENPQQIQQEVESSLQNIKISLPGGNPQQQPEQIQPIQSVAEPTVSTYDQKISNQQHIQYNTPDFANPMVNTVVEETPQAVAIEPQETQSAEEENPFVTLYLYAPQNEAFRGDFVVHYLEEVGLRFGEHQIFHRHQHIDDSLSPIIFSAANLMNPGTFDLNNISNFATAGLVLFMQLPTEGNDVANMKLLISNAEHLAASLGGFLYDDNQQPFGEESRQRYMQRVMH</sequence>
<dbReference type="PANTHER" id="PTHR38685">
    <property type="entry name" value="CELL DIVISION PROTEIN ZIPA"/>
    <property type="match status" value="1"/>
</dbReference>
<evidence type="ECO:0000256" key="5">
    <source>
        <dbReference type="ARBA" id="ARBA00022989"/>
    </source>
</evidence>
<proteinExistence type="inferred from homology"/>
<evidence type="ECO:0000313" key="12">
    <source>
        <dbReference type="Proteomes" id="UP000254031"/>
    </source>
</evidence>
<comment type="subunit">
    <text evidence="8">Interacts with FtsZ via their C-terminal domains.</text>
</comment>
<dbReference type="PANTHER" id="PTHR38685:SF1">
    <property type="entry name" value="CELL DIVISION PROTEIN ZIPA"/>
    <property type="match status" value="1"/>
</dbReference>